<feature type="compositionally biased region" description="Basic and acidic residues" evidence="1">
    <location>
        <begin position="672"/>
        <end position="689"/>
    </location>
</feature>
<gene>
    <name evidence="2" type="ORF">PPERSA_12830</name>
</gene>
<evidence type="ECO:0000313" key="3">
    <source>
        <dbReference type="Proteomes" id="UP000054937"/>
    </source>
</evidence>
<dbReference type="InParanoid" id="A0A0V0QEM0"/>
<dbReference type="EMBL" id="LDAU01000184">
    <property type="protein sequence ID" value="KRX00611.1"/>
    <property type="molecule type" value="Genomic_DNA"/>
</dbReference>
<dbReference type="AlphaFoldDB" id="A0A0V0QEM0"/>
<feature type="region of interest" description="Disordered" evidence="1">
    <location>
        <begin position="303"/>
        <end position="325"/>
    </location>
</feature>
<feature type="compositionally biased region" description="Polar residues" evidence="1">
    <location>
        <begin position="662"/>
        <end position="671"/>
    </location>
</feature>
<reference evidence="2 3" key="1">
    <citation type="journal article" date="2015" name="Sci. Rep.">
        <title>Genome of the facultative scuticociliatosis pathogen Pseudocohnilembus persalinus provides insight into its virulence through horizontal gene transfer.</title>
        <authorList>
            <person name="Xiong J."/>
            <person name="Wang G."/>
            <person name="Cheng J."/>
            <person name="Tian M."/>
            <person name="Pan X."/>
            <person name="Warren A."/>
            <person name="Jiang C."/>
            <person name="Yuan D."/>
            <person name="Miao W."/>
        </authorList>
    </citation>
    <scope>NUCLEOTIDE SEQUENCE [LARGE SCALE GENOMIC DNA]</scope>
    <source>
        <strain evidence="2">36N120E</strain>
    </source>
</reference>
<comment type="caution">
    <text evidence="2">The sequence shown here is derived from an EMBL/GenBank/DDBJ whole genome shotgun (WGS) entry which is preliminary data.</text>
</comment>
<keyword evidence="3" id="KW-1185">Reference proteome</keyword>
<feature type="compositionally biased region" description="Low complexity" evidence="1">
    <location>
        <begin position="116"/>
        <end position="137"/>
    </location>
</feature>
<feature type="region of interest" description="Disordered" evidence="1">
    <location>
        <begin position="662"/>
        <end position="692"/>
    </location>
</feature>
<sequence length="941" mass="112950">METNANSFIKQQEWEKQNDFEQELKHIYETDDDQQFKNNERCIHNIQQQIYTTEQNSHVTLSDSMSQTSIYDKKKESDQLIQQQGEKNQYIFVGQNVYSQQMRSHNQQNQTSFFNQQKQDNNPNLSINQNQNQNQSQIADEKEKQTKFQNDNKIQNLASLNNMKNGTQIISKNNNLIQNEVYEQNMINDKYMVKEDEENNNDFENIDHYHDNLMIQNVQIGNNEKNKEDQDSKDIKNDHKQYIKQSELFETKIQFETTVKQEMQYQEQNFSCQKHDQIYQKNEQINNSKQENSTQIQNLNNYQNSENQNSGINASHQKNGQEKITDQGNHKEIQIYQQQQILVNKNKMEDFSNDNKNLIQFQQDQHNDLINLSKDKIKKEVKSQNLKQEEANNCQMKKNSEYIRQNLDHLEDYVIKKIKKENIDVQNKAENINEQQINKNLQSDKYDPLYLRYFQQKQKNENQLQNVKPGQQNMRQLQIQDQKISEKTSQFQQTQINQQQINNNNQVNLQSYSEQQLTKNRAAMTTLNQQKINNYQQQTNLKNQLNDPDQELNIKFADFSYDDSNDKDSNKDNNNQGTYNKFDICQEENHINHQVFDHNNQQNPYKSNQIYETLKLNEQLNHPHINNINNVNNMEQRKQTSDLQTTCIINYECDQKKQKTNEIQQKAQQNDNKGKKDNQIQQKSEKNNDNSKNFLRNMIQFFVQQKKKKKLNLVYEKLVKKYFKYESKQEYYNQKNIQIKQEENKNQLDQIKLQNQSNLNQSQNQNICGKNLDDIKSDENIYNKGTKNIKDKSVLFYMNYEIFLKYYSDIYFNPNDLFKYKKMNKQFKKKLNIQYFQQIYQFPQVDSFQQLNYECVQCGENNQCDCQVIYQLHLLFCEVSFFMLFNYFEFYIYNQSNRLINGDTMTQGAISLLKYYVQYIKGILNPESYISIKAEKYAFYI</sequence>
<proteinExistence type="predicted"/>
<evidence type="ECO:0000313" key="2">
    <source>
        <dbReference type="EMBL" id="KRX00611.1"/>
    </source>
</evidence>
<name>A0A0V0QEM0_PSEPJ</name>
<feature type="region of interest" description="Disordered" evidence="1">
    <location>
        <begin position="116"/>
        <end position="147"/>
    </location>
</feature>
<protein>
    <submittedName>
        <fullName evidence="2">Uncharacterized protein</fullName>
    </submittedName>
</protein>
<evidence type="ECO:0000256" key="1">
    <source>
        <dbReference type="SAM" id="MobiDB-lite"/>
    </source>
</evidence>
<dbReference type="Proteomes" id="UP000054937">
    <property type="component" value="Unassembled WGS sequence"/>
</dbReference>
<accession>A0A0V0QEM0</accession>
<organism evidence="2 3">
    <name type="scientific">Pseudocohnilembus persalinus</name>
    <name type="common">Ciliate</name>
    <dbReference type="NCBI Taxonomy" id="266149"/>
    <lineage>
        <taxon>Eukaryota</taxon>
        <taxon>Sar</taxon>
        <taxon>Alveolata</taxon>
        <taxon>Ciliophora</taxon>
        <taxon>Intramacronucleata</taxon>
        <taxon>Oligohymenophorea</taxon>
        <taxon>Scuticociliatia</taxon>
        <taxon>Philasterida</taxon>
        <taxon>Pseudocohnilembidae</taxon>
        <taxon>Pseudocohnilembus</taxon>
    </lineage>
</organism>
<feature type="region of interest" description="Disordered" evidence="1">
    <location>
        <begin position="559"/>
        <end position="579"/>
    </location>
</feature>